<dbReference type="EMBL" id="ATLV01026890">
    <property type="status" value="NOT_ANNOTATED_CDS"/>
    <property type="molecule type" value="Genomic_DNA"/>
</dbReference>
<proteinExistence type="predicted"/>
<evidence type="ECO:0000313" key="2">
    <source>
        <dbReference type="EMBL" id="KFB53503.1"/>
    </source>
</evidence>
<evidence type="ECO:0000313" key="4">
    <source>
        <dbReference type="Proteomes" id="UP000030765"/>
    </source>
</evidence>
<keyword evidence="4" id="KW-1185">Reference proteome</keyword>
<reference evidence="3" key="2">
    <citation type="submission" date="2020-05" db="UniProtKB">
        <authorList>
            <consortium name="EnsemblMetazoa"/>
        </authorList>
    </citation>
    <scope>IDENTIFICATION</scope>
</reference>
<organism evidence="2">
    <name type="scientific">Anopheles sinensis</name>
    <name type="common">Mosquito</name>
    <dbReference type="NCBI Taxonomy" id="74873"/>
    <lineage>
        <taxon>Eukaryota</taxon>
        <taxon>Metazoa</taxon>
        <taxon>Ecdysozoa</taxon>
        <taxon>Arthropoda</taxon>
        <taxon>Hexapoda</taxon>
        <taxon>Insecta</taxon>
        <taxon>Pterygota</taxon>
        <taxon>Neoptera</taxon>
        <taxon>Endopterygota</taxon>
        <taxon>Diptera</taxon>
        <taxon>Nematocera</taxon>
        <taxon>Culicoidea</taxon>
        <taxon>Culicidae</taxon>
        <taxon>Anophelinae</taxon>
        <taxon>Anopheles</taxon>
    </lineage>
</organism>
<gene>
    <name evidence="2" type="ORF">ZHAS_00021730</name>
</gene>
<protein>
    <submittedName>
        <fullName evidence="2 3">Subtilase family peptidase</fullName>
    </submittedName>
</protein>
<dbReference type="VEuPathDB" id="VectorBase:ASIC021730"/>
<dbReference type="Proteomes" id="UP000030765">
    <property type="component" value="Unassembled WGS sequence"/>
</dbReference>
<dbReference type="EMBL" id="KE525420">
    <property type="protein sequence ID" value="KFB53503.1"/>
    <property type="molecule type" value="Genomic_DNA"/>
</dbReference>
<dbReference type="EnsemblMetazoa" id="ASIC021730-RA">
    <property type="protein sequence ID" value="ASIC021730-PA"/>
    <property type="gene ID" value="ASIC021730"/>
</dbReference>
<feature type="region of interest" description="Disordered" evidence="1">
    <location>
        <begin position="1"/>
        <end position="65"/>
    </location>
</feature>
<reference evidence="2 4" key="1">
    <citation type="journal article" date="2014" name="BMC Genomics">
        <title>Genome sequence of Anopheles sinensis provides insight into genetics basis of mosquito competence for malaria parasites.</title>
        <authorList>
            <person name="Zhou D."/>
            <person name="Zhang D."/>
            <person name="Ding G."/>
            <person name="Shi L."/>
            <person name="Hou Q."/>
            <person name="Ye Y."/>
            <person name="Xu Y."/>
            <person name="Zhou H."/>
            <person name="Xiong C."/>
            <person name="Li S."/>
            <person name="Yu J."/>
            <person name="Hong S."/>
            <person name="Yu X."/>
            <person name="Zou P."/>
            <person name="Chen C."/>
            <person name="Chang X."/>
            <person name="Wang W."/>
            <person name="Lv Y."/>
            <person name="Sun Y."/>
            <person name="Ma L."/>
            <person name="Shen B."/>
            <person name="Zhu C."/>
        </authorList>
    </citation>
    <scope>NUCLEOTIDE SEQUENCE [LARGE SCALE GENOMIC DNA]</scope>
</reference>
<dbReference type="AlphaFoldDB" id="A0A084WTF9"/>
<name>A0A084WTF9_ANOSI</name>
<evidence type="ECO:0000256" key="1">
    <source>
        <dbReference type="SAM" id="MobiDB-lite"/>
    </source>
</evidence>
<evidence type="ECO:0000313" key="3">
    <source>
        <dbReference type="EnsemblMetazoa" id="ASIC021730-PA"/>
    </source>
</evidence>
<sequence length="149" mass="16609">MKAKIRPRSRDRTAHTAAAASSSSVPTWRNAHTQAHHVASGETVGKRATGQSKQKRTNERTNDNTGSWLLLLREAGNERNPIVCHKIKPQSIPYGTGSRVRDDREIEMMRREATRAFASSGGHLPTGSTGSEAERWWRLRPPFLRTVAV</sequence>
<accession>A0A084WTF9</accession>